<evidence type="ECO:0000256" key="7">
    <source>
        <dbReference type="ARBA" id="ARBA00023136"/>
    </source>
</evidence>
<feature type="transmembrane region" description="Helical" evidence="8">
    <location>
        <begin position="307"/>
        <end position="324"/>
    </location>
</feature>
<feature type="transmembrane region" description="Helical" evidence="8">
    <location>
        <begin position="220"/>
        <end position="243"/>
    </location>
</feature>
<feature type="transmembrane region" description="Helical" evidence="8">
    <location>
        <begin position="12"/>
        <end position="32"/>
    </location>
</feature>
<feature type="transmembrane region" description="Helical" evidence="8">
    <location>
        <begin position="145"/>
        <end position="168"/>
    </location>
</feature>
<evidence type="ECO:0000256" key="5">
    <source>
        <dbReference type="ARBA" id="ARBA00022692"/>
    </source>
</evidence>
<dbReference type="InterPro" id="IPR004761">
    <property type="entry name" value="Spore_GerAB"/>
</dbReference>
<dbReference type="PANTHER" id="PTHR34975:SF2">
    <property type="entry name" value="SPORE GERMINATION PROTEIN A2"/>
    <property type="match status" value="1"/>
</dbReference>
<evidence type="ECO:0000256" key="1">
    <source>
        <dbReference type="ARBA" id="ARBA00004141"/>
    </source>
</evidence>
<keyword evidence="3" id="KW-0813">Transport</keyword>
<protein>
    <submittedName>
        <fullName evidence="9">Spore germination protein KB</fullName>
    </submittedName>
</protein>
<evidence type="ECO:0000256" key="4">
    <source>
        <dbReference type="ARBA" id="ARBA00022544"/>
    </source>
</evidence>
<dbReference type="EMBL" id="JAGGLB010000003">
    <property type="protein sequence ID" value="MBP1989855.1"/>
    <property type="molecule type" value="Genomic_DNA"/>
</dbReference>
<comment type="caution">
    <text evidence="9">The sequence shown here is derived from an EMBL/GenBank/DDBJ whole genome shotgun (WGS) entry which is preliminary data.</text>
</comment>
<evidence type="ECO:0000256" key="2">
    <source>
        <dbReference type="ARBA" id="ARBA00007998"/>
    </source>
</evidence>
<reference evidence="9 10" key="1">
    <citation type="submission" date="2021-03" db="EMBL/GenBank/DDBJ databases">
        <title>Genomic Encyclopedia of Type Strains, Phase IV (KMG-IV): sequencing the most valuable type-strain genomes for metagenomic binning, comparative biology and taxonomic classification.</title>
        <authorList>
            <person name="Goeker M."/>
        </authorList>
    </citation>
    <scope>NUCLEOTIDE SEQUENCE [LARGE SCALE GENOMIC DNA]</scope>
    <source>
        <strain evidence="9 10">DSM 26048</strain>
    </source>
</reference>
<proteinExistence type="inferred from homology"/>
<dbReference type="Gene3D" id="1.20.1740.10">
    <property type="entry name" value="Amino acid/polyamine transporter I"/>
    <property type="match status" value="1"/>
</dbReference>
<accession>A0ABS4IQP7</accession>
<feature type="transmembrane region" description="Helical" evidence="8">
    <location>
        <begin position="82"/>
        <end position="99"/>
    </location>
</feature>
<dbReference type="RefSeq" id="WP_209970644.1">
    <property type="nucleotide sequence ID" value="NZ_JAGGLB010000003.1"/>
</dbReference>
<keyword evidence="6 8" id="KW-1133">Transmembrane helix</keyword>
<evidence type="ECO:0000256" key="6">
    <source>
        <dbReference type="ARBA" id="ARBA00022989"/>
    </source>
</evidence>
<dbReference type="NCBIfam" id="TIGR00912">
    <property type="entry name" value="2A0309"/>
    <property type="match status" value="1"/>
</dbReference>
<organism evidence="9 10">
    <name type="scientific">Paenibacillus eucommiae</name>
    <dbReference type="NCBI Taxonomy" id="1355755"/>
    <lineage>
        <taxon>Bacteria</taxon>
        <taxon>Bacillati</taxon>
        <taxon>Bacillota</taxon>
        <taxon>Bacilli</taxon>
        <taxon>Bacillales</taxon>
        <taxon>Paenibacillaceae</taxon>
        <taxon>Paenibacillus</taxon>
    </lineage>
</organism>
<evidence type="ECO:0000256" key="8">
    <source>
        <dbReference type="SAM" id="Phobius"/>
    </source>
</evidence>
<name>A0ABS4IQP7_9BACL</name>
<comment type="subcellular location">
    <subcellularLocation>
        <location evidence="1">Membrane</location>
        <topology evidence="1">Multi-pass membrane protein</topology>
    </subcellularLocation>
</comment>
<feature type="transmembrane region" description="Helical" evidence="8">
    <location>
        <begin position="119"/>
        <end position="138"/>
    </location>
</feature>
<dbReference type="PANTHER" id="PTHR34975">
    <property type="entry name" value="SPORE GERMINATION PROTEIN A2"/>
    <property type="match status" value="1"/>
</dbReference>
<keyword evidence="7 8" id="KW-0472">Membrane</keyword>
<feature type="transmembrane region" description="Helical" evidence="8">
    <location>
        <begin position="38"/>
        <end position="62"/>
    </location>
</feature>
<evidence type="ECO:0000256" key="3">
    <source>
        <dbReference type="ARBA" id="ARBA00022448"/>
    </source>
</evidence>
<keyword evidence="5 8" id="KW-0812">Transmembrane</keyword>
<keyword evidence="10" id="KW-1185">Reference proteome</keyword>
<evidence type="ECO:0000313" key="10">
    <source>
        <dbReference type="Proteomes" id="UP001519287"/>
    </source>
</evidence>
<feature type="transmembrane region" description="Helical" evidence="8">
    <location>
        <begin position="272"/>
        <end position="295"/>
    </location>
</feature>
<dbReference type="Pfam" id="PF03845">
    <property type="entry name" value="Spore_permease"/>
    <property type="match status" value="1"/>
</dbReference>
<dbReference type="Proteomes" id="UP001519287">
    <property type="component" value="Unassembled WGS sequence"/>
</dbReference>
<feature type="transmembrane region" description="Helical" evidence="8">
    <location>
        <begin position="188"/>
        <end position="208"/>
    </location>
</feature>
<evidence type="ECO:0000313" key="9">
    <source>
        <dbReference type="EMBL" id="MBP1989855.1"/>
    </source>
</evidence>
<feature type="transmembrane region" description="Helical" evidence="8">
    <location>
        <begin position="344"/>
        <end position="362"/>
    </location>
</feature>
<gene>
    <name evidence="9" type="ORF">J2Z66_001453</name>
</gene>
<keyword evidence="4" id="KW-0309">Germination</keyword>
<comment type="similarity">
    <text evidence="2">Belongs to the amino acid-polyamine-organocation (APC) superfamily. Spore germination protein (SGP) (TC 2.A.3.9) family.</text>
</comment>
<sequence length="371" mass="41433">MSNQERVSSVQMTMLFLFFMTGSSIVIIPAPLTNVAGNGAWISLLIASAIGMLLLAVVHYLYRQFPGKSLIEYSRITLGNGWTMLLFIPFTCVMFWHVAGIVIEIETFFKSTMLKETPTYAVSSLFFVTIALTALAGIEVIARMAAFLLALMFGLIIMILVLVGNLYHPEYLLPVLSNGIGPILNAAYITYGFPYSELVVFAIILPYIRSEDTSKVGKHLYLALIVNVVTLLASIICSIMVLGPLSGDLKYSLYQLARLIFIQEIIERIESVIGISLIVGFYFKASILLIILMRVLAQMLKLENERLLVFPVAFICLLLSLTTYTNESALEELVNVTWPLLNNIAYSFPLLLIFGVALIRRFNTRNKKQDL</sequence>